<feature type="domain" description="RRM" evidence="5">
    <location>
        <begin position="24"/>
        <end position="118"/>
    </location>
</feature>
<evidence type="ECO:0000256" key="3">
    <source>
        <dbReference type="PROSITE-ProRule" id="PRU00176"/>
    </source>
</evidence>
<comment type="caution">
    <text evidence="6">The sequence shown here is derived from an EMBL/GenBank/DDBJ whole genome shotgun (WGS) entry which is preliminary data.</text>
</comment>
<protein>
    <recommendedName>
        <fullName evidence="5">RRM domain-containing protein</fullName>
    </recommendedName>
</protein>
<dbReference type="AlphaFoldDB" id="A0AAV2S805"/>
<evidence type="ECO:0000256" key="1">
    <source>
        <dbReference type="ARBA" id="ARBA00022737"/>
    </source>
</evidence>
<dbReference type="InterPro" id="IPR035979">
    <property type="entry name" value="RBD_domain_sf"/>
</dbReference>
<organism evidence="6 7">
    <name type="scientific">Meganyctiphanes norvegica</name>
    <name type="common">Northern krill</name>
    <name type="synonym">Thysanopoda norvegica</name>
    <dbReference type="NCBI Taxonomy" id="48144"/>
    <lineage>
        <taxon>Eukaryota</taxon>
        <taxon>Metazoa</taxon>
        <taxon>Ecdysozoa</taxon>
        <taxon>Arthropoda</taxon>
        <taxon>Crustacea</taxon>
        <taxon>Multicrustacea</taxon>
        <taxon>Malacostraca</taxon>
        <taxon>Eumalacostraca</taxon>
        <taxon>Eucarida</taxon>
        <taxon>Euphausiacea</taxon>
        <taxon>Euphausiidae</taxon>
        <taxon>Meganyctiphanes</taxon>
    </lineage>
</organism>
<dbReference type="SUPFAM" id="SSF54928">
    <property type="entry name" value="RNA-binding domain, RBD"/>
    <property type="match status" value="2"/>
</dbReference>
<feature type="compositionally biased region" description="Basic and acidic residues" evidence="4">
    <location>
        <begin position="1"/>
        <end position="11"/>
    </location>
</feature>
<feature type="compositionally biased region" description="Gly residues" evidence="4">
    <location>
        <begin position="314"/>
        <end position="341"/>
    </location>
</feature>
<feature type="region of interest" description="Disordered" evidence="4">
    <location>
        <begin position="230"/>
        <end position="277"/>
    </location>
</feature>
<dbReference type="PANTHER" id="PTHR23236:SF119">
    <property type="entry name" value="NUCLEAR RNA-BINDING PROTEIN SART-3"/>
    <property type="match status" value="1"/>
</dbReference>
<accession>A0AAV2S805</accession>
<evidence type="ECO:0000313" key="6">
    <source>
        <dbReference type="EMBL" id="CAL4163500.1"/>
    </source>
</evidence>
<dbReference type="InterPro" id="IPR012677">
    <property type="entry name" value="Nucleotide-bd_a/b_plait_sf"/>
</dbReference>
<dbReference type="SMART" id="SM00360">
    <property type="entry name" value="RRM"/>
    <property type="match status" value="2"/>
</dbReference>
<dbReference type="CDD" id="cd12394">
    <property type="entry name" value="RRM1_RBM34"/>
    <property type="match status" value="1"/>
</dbReference>
<evidence type="ECO:0000259" key="5">
    <source>
        <dbReference type="PROSITE" id="PS50102"/>
    </source>
</evidence>
<feature type="region of interest" description="Disordered" evidence="4">
    <location>
        <begin position="1"/>
        <end position="21"/>
    </location>
</feature>
<evidence type="ECO:0000256" key="2">
    <source>
        <dbReference type="ARBA" id="ARBA00022884"/>
    </source>
</evidence>
<proteinExistence type="predicted"/>
<dbReference type="Gene3D" id="3.30.70.330">
    <property type="match status" value="2"/>
</dbReference>
<dbReference type="InterPro" id="IPR034221">
    <property type="entry name" value="RBM34_RRM2"/>
</dbReference>
<name>A0AAV2S805_MEGNR</name>
<dbReference type="CDD" id="cd12395">
    <property type="entry name" value="RRM2_RBM34"/>
    <property type="match status" value="1"/>
</dbReference>
<dbReference type="GO" id="GO:0003723">
    <property type="term" value="F:RNA binding"/>
    <property type="evidence" value="ECO:0007669"/>
    <property type="project" value="UniProtKB-UniRule"/>
</dbReference>
<gene>
    <name evidence="6" type="ORF">MNOR_LOCUS32983</name>
</gene>
<dbReference type="Proteomes" id="UP001497623">
    <property type="component" value="Unassembled WGS sequence"/>
</dbReference>
<dbReference type="EMBL" id="CAXKWB010046222">
    <property type="protein sequence ID" value="CAL4163500.1"/>
    <property type="molecule type" value="Genomic_DNA"/>
</dbReference>
<keyword evidence="1" id="KW-0677">Repeat</keyword>
<feature type="region of interest" description="Disordered" evidence="4">
    <location>
        <begin position="296"/>
        <end position="372"/>
    </location>
</feature>
<evidence type="ECO:0000256" key="4">
    <source>
        <dbReference type="SAM" id="MobiDB-lite"/>
    </source>
</evidence>
<dbReference type="InterPro" id="IPR000504">
    <property type="entry name" value="RRM_dom"/>
</dbReference>
<evidence type="ECO:0000313" key="7">
    <source>
        <dbReference type="Proteomes" id="UP001497623"/>
    </source>
</evidence>
<dbReference type="PROSITE" id="PS50102">
    <property type="entry name" value="RRM"/>
    <property type="match status" value="2"/>
</dbReference>
<keyword evidence="2 3" id="KW-0694">RNA-binding</keyword>
<feature type="domain" description="RRM" evidence="5">
    <location>
        <begin position="126"/>
        <end position="203"/>
    </location>
</feature>
<keyword evidence="7" id="KW-1185">Reference proteome</keyword>
<dbReference type="PANTHER" id="PTHR23236">
    <property type="entry name" value="EUKARYOTIC TRANSLATION INITIATION FACTOR 4B/4H"/>
    <property type="match status" value="1"/>
</dbReference>
<dbReference type="Pfam" id="PF00076">
    <property type="entry name" value="RRM_1"/>
    <property type="match status" value="1"/>
</dbReference>
<reference evidence="6 7" key="1">
    <citation type="submission" date="2024-05" db="EMBL/GenBank/DDBJ databases">
        <authorList>
            <person name="Wallberg A."/>
        </authorList>
    </citation>
    <scope>NUCLEOTIDE SEQUENCE [LARGE SCALE GENOMIC DNA]</scope>
</reference>
<sequence length="372" mass="40972">MKVERIKERKNQSLPNQHPDAESRTIFIGNVNMETKRKHLMKVFAKYGKVEAVRIRGVAVGEQGMRKKVAHVTGQMHPSRSSVAAYVRFESIDSVNAALETNGMELGGNHLNVDKALNEEKREIKNSVFVGNLPWEAEDEQLYQHFKECGEIHSVRIVRDKELKSGKGFGYVNFKSNDATEVALQLAGKMFMNRPLRVVRCTKKQKKEKVKDDNITKKSNMKLDFMKKKDKLKPKNNQQIQEKASESEFSGAKTAELGKNKKIKKPRWSKEDKKKASVASLLTGDKAVVQRPKFIAKKGGGKPTGKPIAKKFGGKPGGKFGGKPGGKFGGKPGGKYGGKPGGRPFSGKPGGKPNAGKTEPGGTGQNKRITFG</sequence>